<evidence type="ECO:0000256" key="3">
    <source>
        <dbReference type="ARBA" id="ARBA00004867"/>
    </source>
</evidence>
<dbReference type="EC" id="3.5.1.16" evidence="6"/>
<organism evidence="17 18">
    <name type="scientific">Klebsormidium nitens</name>
    <name type="common">Green alga</name>
    <name type="synonym">Ulothrix nitens</name>
    <dbReference type="NCBI Taxonomy" id="105231"/>
    <lineage>
        <taxon>Eukaryota</taxon>
        <taxon>Viridiplantae</taxon>
        <taxon>Streptophyta</taxon>
        <taxon>Klebsormidiophyceae</taxon>
        <taxon>Klebsormidiales</taxon>
        <taxon>Klebsormidiaceae</taxon>
        <taxon>Klebsormidium</taxon>
    </lineage>
</organism>
<evidence type="ECO:0000259" key="16">
    <source>
        <dbReference type="Pfam" id="PF07687"/>
    </source>
</evidence>
<dbReference type="STRING" id="105231.A0A1Y1IED0"/>
<evidence type="ECO:0000256" key="10">
    <source>
        <dbReference type="ARBA" id="ARBA00022723"/>
    </source>
</evidence>
<dbReference type="GO" id="GO:0006592">
    <property type="term" value="P:ornithine biosynthetic process"/>
    <property type="evidence" value="ECO:0000318"/>
    <property type="project" value="GO_Central"/>
</dbReference>
<feature type="domain" description="Peptidase M20 dimerisation" evidence="16">
    <location>
        <begin position="198"/>
        <end position="310"/>
    </location>
</feature>
<dbReference type="AlphaFoldDB" id="A0A1Y1IED0"/>
<comment type="catalytic activity">
    <reaction evidence="14">
        <text>N(2)-acetyl-L-ornithine + H2O = L-ornithine + acetate</text>
        <dbReference type="Rhea" id="RHEA:15941"/>
        <dbReference type="ChEBI" id="CHEBI:15377"/>
        <dbReference type="ChEBI" id="CHEBI:30089"/>
        <dbReference type="ChEBI" id="CHEBI:46911"/>
        <dbReference type="ChEBI" id="CHEBI:57805"/>
        <dbReference type="EC" id="3.5.1.16"/>
    </reaction>
</comment>
<dbReference type="SUPFAM" id="SSF55031">
    <property type="entry name" value="Bacterial exopeptidase dimerisation domain"/>
    <property type="match status" value="1"/>
</dbReference>
<keyword evidence="10" id="KW-0479">Metal-binding</keyword>
<comment type="subunit">
    <text evidence="5">Homodimer.</text>
</comment>
<evidence type="ECO:0000256" key="11">
    <source>
        <dbReference type="ARBA" id="ARBA00022801"/>
    </source>
</evidence>
<dbReference type="Gene3D" id="3.40.630.10">
    <property type="entry name" value="Zn peptidases"/>
    <property type="match status" value="1"/>
</dbReference>
<keyword evidence="13" id="KW-0170">Cobalt</keyword>
<dbReference type="Gene3D" id="3.30.70.360">
    <property type="match status" value="1"/>
</dbReference>
<keyword evidence="18" id="KW-1185">Reference proteome</keyword>
<dbReference type="OrthoDB" id="7832001at2759"/>
<evidence type="ECO:0000256" key="15">
    <source>
        <dbReference type="ARBA" id="ARBA00081906"/>
    </source>
</evidence>
<keyword evidence="9" id="KW-0028">Amino-acid biosynthesis</keyword>
<evidence type="ECO:0000256" key="12">
    <source>
        <dbReference type="ARBA" id="ARBA00022833"/>
    </source>
</evidence>
<evidence type="ECO:0000256" key="4">
    <source>
        <dbReference type="ARBA" id="ARBA00005691"/>
    </source>
</evidence>
<dbReference type="SUPFAM" id="SSF53187">
    <property type="entry name" value="Zn-dependent exopeptidases"/>
    <property type="match status" value="1"/>
</dbReference>
<proteinExistence type="inferred from homology"/>
<dbReference type="Pfam" id="PF07687">
    <property type="entry name" value="M20_dimer"/>
    <property type="match status" value="1"/>
</dbReference>
<sequence length="445" mass="48817">MALESLSLDQDKFVELLRKLIGEVKFLQNNPPDYIPKEDRAGRHVLDVLQPLSTEEGGVLSVQHVSYAEGRGNIIVEYPGTDENEIMSFVGCHLDVVTANPEDWDFDPFTLTVEGNKLRGRGTTDCLGHVALLTELFRQLGTEKPKLRPTVVGVFIANEENATDLGIGVDALVAKGLLDKLKGGPLFWVDTADKQPCIGTGGMAAWRLKATGKLFHSGLAHKAINPIELGFEALSEIQRRFYQDFPVHPMEGRYGFVTPSTIKPTQVSYPGGSVNQIPGEMTICGDIRVTPFYSVAEVVARIKQYVDDINANLGQLPTHGPVSKYELPDENLRGRVELSFDEMMMSGVACRLDSPGFFALCNATKAVFGKVTPYSITGSLPCIRELQDAGFDVQTMGYGVMSTYHAKNEYALLEDFEGGFKVMTNIIAQVDSGNIVRDPSYVKAE</sequence>
<evidence type="ECO:0000256" key="5">
    <source>
        <dbReference type="ARBA" id="ARBA00011738"/>
    </source>
</evidence>
<keyword evidence="8" id="KW-0055">Arginine biosynthesis</keyword>
<evidence type="ECO:0000256" key="7">
    <source>
        <dbReference type="ARBA" id="ARBA00014177"/>
    </source>
</evidence>
<dbReference type="InterPro" id="IPR002933">
    <property type="entry name" value="Peptidase_M20"/>
</dbReference>
<dbReference type="EMBL" id="DF237238">
    <property type="protein sequence ID" value="GAQ86448.1"/>
    <property type="molecule type" value="Genomic_DNA"/>
</dbReference>
<gene>
    <name evidence="17" type="ORF">KFL_002890150</name>
</gene>
<dbReference type="GO" id="GO:0008777">
    <property type="term" value="F:acetylornithine deacetylase activity"/>
    <property type="evidence" value="ECO:0000318"/>
    <property type="project" value="GO_Central"/>
</dbReference>
<comment type="similarity">
    <text evidence="4">Belongs to the peptidase M20A family. ArgE subfamily.</text>
</comment>
<comment type="pathway">
    <text evidence="3">Amino-acid biosynthesis; L-arginine biosynthesis; L-ornithine from N(2)-acetyl-L-ornithine (linear): step 1/1.</text>
</comment>
<evidence type="ECO:0000313" key="18">
    <source>
        <dbReference type="Proteomes" id="UP000054558"/>
    </source>
</evidence>
<dbReference type="OMA" id="NEYCLFT"/>
<dbReference type="GO" id="GO:0006526">
    <property type="term" value="P:L-arginine biosynthetic process"/>
    <property type="evidence" value="ECO:0007669"/>
    <property type="project" value="UniProtKB-KW"/>
</dbReference>
<dbReference type="PANTHER" id="PTHR43808">
    <property type="entry name" value="ACETYLORNITHINE DEACETYLASE"/>
    <property type="match status" value="1"/>
</dbReference>
<evidence type="ECO:0000256" key="8">
    <source>
        <dbReference type="ARBA" id="ARBA00022571"/>
    </source>
</evidence>
<evidence type="ECO:0000256" key="1">
    <source>
        <dbReference type="ARBA" id="ARBA00001941"/>
    </source>
</evidence>
<evidence type="ECO:0000256" key="6">
    <source>
        <dbReference type="ARBA" id="ARBA00011916"/>
    </source>
</evidence>
<dbReference type="Proteomes" id="UP000054558">
    <property type="component" value="Unassembled WGS sequence"/>
</dbReference>
<name>A0A1Y1IED0_KLENI</name>
<dbReference type="FunFam" id="3.40.630.10:FF:000119">
    <property type="entry name" value="Acetylornithine deacetylase, putative"/>
    <property type="match status" value="1"/>
</dbReference>
<dbReference type="InterPro" id="IPR050072">
    <property type="entry name" value="Peptidase_M20A"/>
</dbReference>
<dbReference type="InterPro" id="IPR011650">
    <property type="entry name" value="Peptidase_M20_dimer"/>
</dbReference>
<evidence type="ECO:0000256" key="9">
    <source>
        <dbReference type="ARBA" id="ARBA00022605"/>
    </source>
</evidence>
<evidence type="ECO:0000313" key="17">
    <source>
        <dbReference type="EMBL" id="GAQ86448.1"/>
    </source>
</evidence>
<dbReference type="PANTHER" id="PTHR43808:SF3">
    <property type="entry name" value="ACETYLORNITHINE DEACETYLASE"/>
    <property type="match status" value="1"/>
</dbReference>
<accession>A0A1Y1IED0</accession>
<evidence type="ECO:0000256" key="13">
    <source>
        <dbReference type="ARBA" id="ARBA00023285"/>
    </source>
</evidence>
<evidence type="ECO:0000256" key="14">
    <source>
        <dbReference type="ARBA" id="ARBA00050532"/>
    </source>
</evidence>
<dbReference type="GO" id="GO:0046872">
    <property type="term" value="F:metal ion binding"/>
    <property type="evidence" value="ECO:0007669"/>
    <property type="project" value="UniProtKB-KW"/>
</dbReference>
<comment type="cofactor">
    <cofactor evidence="2">
        <name>Zn(2+)</name>
        <dbReference type="ChEBI" id="CHEBI:29105"/>
    </cofactor>
</comment>
<comment type="cofactor">
    <cofactor evidence="1">
        <name>Co(2+)</name>
        <dbReference type="ChEBI" id="CHEBI:48828"/>
    </cofactor>
</comment>
<keyword evidence="12" id="KW-0862">Zinc</keyword>
<evidence type="ECO:0000256" key="2">
    <source>
        <dbReference type="ARBA" id="ARBA00001947"/>
    </source>
</evidence>
<keyword evidence="11" id="KW-0378">Hydrolase</keyword>
<dbReference type="InterPro" id="IPR036264">
    <property type="entry name" value="Bact_exopeptidase_dim_dom"/>
</dbReference>
<dbReference type="Pfam" id="PF01546">
    <property type="entry name" value="Peptidase_M20"/>
    <property type="match status" value="1"/>
</dbReference>
<reference evidence="17 18" key="1">
    <citation type="journal article" date="2014" name="Nat. Commun.">
        <title>Klebsormidium flaccidum genome reveals primary factors for plant terrestrial adaptation.</title>
        <authorList>
            <person name="Hori K."/>
            <person name="Maruyama F."/>
            <person name="Fujisawa T."/>
            <person name="Togashi T."/>
            <person name="Yamamoto N."/>
            <person name="Seo M."/>
            <person name="Sato S."/>
            <person name="Yamada T."/>
            <person name="Mori H."/>
            <person name="Tajima N."/>
            <person name="Moriyama T."/>
            <person name="Ikeuchi M."/>
            <person name="Watanabe M."/>
            <person name="Wada H."/>
            <person name="Kobayashi K."/>
            <person name="Saito M."/>
            <person name="Masuda T."/>
            <person name="Sasaki-Sekimoto Y."/>
            <person name="Mashiguchi K."/>
            <person name="Awai K."/>
            <person name="Shimojima M."/>
            <person name="Masuda S."/>
            <person name="Iwai M."/>
            <person name="Nobusawa T."/>
            <person name="Narise T."/>
            <person name="Kondo S."/>
            <person name="Saito H."/>
            <person name="Sato R."/>
            <person name="Murakawa M."/>
            <person name="Ihara Y."/>
            <person name="Oshima-Yamada Y."/>
            <person name="Ohtaka K."/>
            <person name="Satoh M."/>
            <person name="Sonobe K."/>
            <person name="Ishii M."/>
            <person name="Ohtani R."/>
            <person name="Kanamori-Sato M."/>
            <person name="Honoki R."/>
            <person name="Miyazaki D."/>
            <person name="Mochizuki H."/>
            <person name="Umetsu J."/>
            <person name="Higashi K."/>
            <person name="Shibata D."/>
            <person name="Kamiya Y."/>
            <person name="Sato N."/>
            <person name="Nakamura Y."/>
            <person name="Tabata S."/>
            <person name="Ida S."/>
            <person name="Kurokawa K."/>
            <person name="Ohta H."/>
        </authorList>
    </citation>
    <scope>NUCLEOTIDE SEQUENCE [LARGE SCALE GENOMIC DNA]</scope>
    <source>
        <strain evidence="17 18">NIES-2285</strain>
    </source>
</reference>
<protein>
    <recommendedName>
        <fullName evidence="7">Acetylornithine deacetylase</fullName>
        <ecNumber evidence="6">3.5.1.16</ecNumber>
    </recommendedName>
    <alternativeName>
        <fullName evidence="15">N-acetylornithinase</fullName>
    </alternativeName>
</protein>